<feature type="transmembrane region" description="Helical" evidence="6">
    <location>
        <begin position="74"/>
        <end position="96"/>
    </location>
</feature>
<keyword evidence="9" id="KW-1185">Reference proteome</keyword>
<dbReference type="OrthoDB" id="1728340at2759"/>
<dbReference type="SUPFAM" id="SSF103481">
    <property type="entry name" value="Multidrug resistance efflux transporter EmrE"/>
    <property type="match status" value="2"/>
</dbReference>
<dbReference type="GO" id="GO:0005886">
    <property type="term" value="C:plasma membrane"/>
    <property type="evidence" value="ECO:0000318"/>
    <property type="project" value="GO_Central"/>
</dbReference>
<reference evidence="9" key="1">
    <citation type="journal article" date="2016" name="Nature">
        <title>The genome of the seagrass Zostera marina reveals angiosperm adaptation to the sea.</title>
        <authorList>
            <person name="Olsen J.L."/>
            <person name="Rouze P."/>
            <person name="Verhelst B."/>
            <person name="Lin Y.-C."/>
            <person name="Bayer T."/>
            <person name="Collen J."/>
            <person name="Dattolo E."/>
            <person name="De Paoli E."/>
            <person name="Dittami S."/>
            <person name="Maumus F."/>
            <person name="Michel G."/>
            <person name="Kersting A."/>
            <person name="Lauritano C."/>
            <person name="Lohaus R."/>
            <person name="Toepel M."/>
            <person name="Tonon T."/>
            <person name="Vanneste K."/>
            <person name="Amirebrahimi M."/>
            <person name="Brakel J."/>
            <person name="Bostroem C."/>
            <person name="Chovatia M."/>
            <person name="Grimwood J."/>
            <person name="Jenkins J.W."/>
            <person name="Jueterbock A."/>
            <person name="Mraz A."/>
            <person name="Stam W.T."/>
            <person name="Tice H."/>
            <person name="Bornberg-Bauer E."/>
            <person name="Green P.J."/>
            <person name="Pearson G.A."/>
            <person name="Procaccini G."/>
            <person name="Duarte C.M."/>
            <person name="Schmutz J."/>
            <person name="Reusch T.B.H."/>
            <person name="Van de Peer Y."/>
        </authorList>
    </citation>
    <scope>NUCLEOTIDE SEQUENCE [LARGE SCALE GENOMIC DNA]</scope>
    <source>
        <strain evidence="9">cv. Finnish</strain>
    </source>
</reference>
<comment type="caution">
    <text evidence="8">The sequence shown here is derived from an EMBL/GenBank/DDBJ whole genome shotgun (WGS) entry which is preliminary data.</text>
</comment>
<keyword evidence="3 6" id="KW-0812">Transmembrane</keyword>
<evidence type="ECO:0000313" key="8">
    <source>
        <dbReference type="EMBL" id="KMZ65192.1"/>
    </source>
</evidence>
<dbReference type="InterPro" id="IPR000620">
    <property type="entry name" value="EamA_dom"/>
</dbReference>
<feature type="transmembrane region" description="Helical" evidence="6">
    <location>
        <begin position="135"/>
        <end position="155"/>
    </location>
</feature>
<organism evidence="8 9">
    <name type="scientific">Zostera marina</name>
    <name type="common">Eelgrass</name>
    <dbReference type="NCBI Taxonomy" id="29655"/>
    <lineage>
        <taxon>Eukaryota</taxon>
        <taxon>Viridiplantae</taxon>
        <taxon>Streptophyta</taxon>
        <taxon>Embryophyta</taxon>
        <taxon>Tracheophyta</taxon>
        <taxon>Spermatophyta</taxon>
        <taxon>Magnoliopsida</taxon>
        <taxon>Liliopsida</taxon>
        <taxon>Zosteraceae</taxon>
        <taxon>Zostera</taxon>
    </lineage>
</organism>
<sequence length="372" mass="41237">MGFNASILSGKAYILMVLLQFGYAGMYIIAVFSLKRGMSHYILVVYRNISATIFMAPLAYWFERKVRPRMTRSCFFKIVALGLLEPVLDQNCYYIGAKLTSASFTTALVNVLPAMTFVLAVILRMEKIKLKSIYTQAKIVGTVITVAGALVMIMYQGPNLKFPWIDSAQQTQEASDDQNGGDFVKGTIFLLTGCVCWASFFVLQSNTLESYPASMSLTTWICLMGSIQSSILTMVMERGSQVWVIGWDMRLFTAVYSGVICSGIAYYVQGYVMKERGPVFVTAFSPLCMIIVAISGSIILKEQISLGKFIGAMIIVIGLYALIWAKSKDFALEKLPTNISKNMSTIELPAPKTIDNHDDTFFQTTTGKNLLP</sequence>
<dbReference type="Pfam" id="PF00892">
    <property type="entry name" value="EamA"/>
    <property type="match status" value="2"/>
</dbReference>
<comment type="similarity">
    <text evidence="2 6">Belongs to the drug/metabolite transporter (DMT) superfamily. Plant drug/metabolite exporter (P-DME) (TC 2.A.7.4) family.</text>
</comment>
<dbReference type="Proteomes" id="UP000036987">
    <property type="component" value="Unassembled WGS sequence"/>
</dbReference>
<feature type="transmembrane region" description="Helical" evidence="6">
    <location>
        <begin position="247"/>
        <end position="268"/>
    </location>
</feature>
<protein>
    <recommendedName>
        <fullName evidence="6">WAT1-related protein</fullName>
    </recommendedName>
</protein>
<name>A0A0K9PAD2_ZOSMR</name>
<feature type="domain" description="EamA" evidence="7">
    <location>
        <begin position="185"/>
        <end position="323"/>
    </location>
</feature>
<feature type="transmembrane region" description="Helical" evidence="6">
    <location>
        <begin position="12"/>
        <end position="34"/>
    </location>
</feature>
<dbReference type="InterPro" id="IPR037185">
    <property type="entry name" value="EmrE-like"/>
</dbReference>
<dbReference type="InterPro" id="IPR030184">
    <property type="entry name" value="WAT1-related"/>
</dbReference>
<evidence type="ECO:0000259" key="7">
    <source>
        <dbReference type="Pfam" id="PF00892"/>
    </source>
</evidence>
<evidence type="ECO:0000256" key="4">
    <source>
        <dbReference type="ARBA" id="ARBA00022989"/>
    </source>
</evidence>
<evidence type="ECO:0000256" key="3">
    <source>
        <dbReference type="ARBA" id="ARBA00022692"/>
    </source>
</evidence>
<dbReference type="EMBL" id="LFYR01001055">
    <property type="protein sequence ID" value="KMZ65192.1"/>
    <property type="molecule type" value="Genomic_DNA"/>
</dbReference>
<feature type="transmembrane region" description="Helical" evidence="6">
    <location>
        <begin position="183"/>
        <end position="203"/>
    </location>
</feature>
<keyword evidence="4 6" id="KW-1133">Transmembrane helix</keyword>
<evidence type="ECO:0000256" key="5">
    <source>
        <dbReference type="ARBA" id="ARBA00023136"/>
    </source>
</evidence>
<gene>
    <name evidence="8" type="ORF">ZOSMA_330G00030</name>
</gene>
<feature type="domain" description="EamA" evidence="7">
    <location>
        <begin position="11"/>
        <end position="153"/>
    </location>
</feature>
<feature type="transmembrane region" description="Helical" evidence="6">
    <location>
        <begin position="215"/>
        <end position="235"/>
    </location>
</feature>
<evidence type="ECO:0000256" key="6">
    <source>
        <dbReference type="RuleBase" id="RU363077"/>
    </source>
</evidence>
<dbReference type="AlphaFoldDB" id="A0A0K9PAD2"/>
<comment type="subcellular location">
    <subcellularLocation>
        <location evidence="1 6">Membrane</location>
        <topology evidence="1 6">Multi-pass membrane protein</topology>
    </subcellularLocation>
</comment>
<dbReference type="PANTHER" id="PTHR31218">
    <property type="entry name" value="WAT1-RELATED PROTEIN"/>
    <property type="match status" value="1"/>
</dbReference>
<evidence type="ECO:0000313" key="9">
    <source>
        <dbReference type="Proteomes" id="UP000036987"/>
    </source>
</evidence>
<proteinExistence type="inferred from homology"/>
<evidence type="ECO:0000256" key="2">
    <source>
        <dbReference type="ARBA" id="ARBA00007635"/>
    </source>
</evidence>
<feature type="transmembrane region" description="Helical" evidence="6">
    <location>
        <begin position="102"/>
        <end position="123"/>
    </location>
</feature>
<feature type="transmembrane region" description="Helical" evidence="6">
    <location>
        <begin position="306"/>
        <end position="325"/>
    </location>
</feature>
<dbReference type="GO" id="GO:0022857">
    <property type="term" value="F:transmembrane transporter activity"/>
    <property type="evidence" value="ECO:0007669"/>
    <property type="project" value="InterPro"/>
</dbReference>
<keyword evidence="5 6" id="KW-0472">Membrane</keyword>
<feature type="transmembrane region" description="Helical" evidence="6">
    <location>
        <begin position="280"/>
        <end position="300"/>
    </location>
</feature>
<dbReference type="OMA" id="SPMNGRD"/>
<feature type="transmembrane region" description="Helical" evidence="6">
    <location>
        <begin position="40"/>
        <end position="62"/>
    </location>
</feature>
<evidence type="ECO:0000256" key="1">
    <source>
        <dbReference type="ARBA" id="ARBA00004141"/>
    </source>
</evidence>
<accession>A0A0K9PAD2</accession>